<protein>
    <submittedName>
        <fullName evidence="1">Uncharacterized protein</fullName>
    </submittedName>
</protein>
<proteinExistence type="predicted"/>
<dbReference type="Proteomes" id="UP000007798">
    <property type="component" value="Unassembled WGS sequence"/>
</dbReference>
<dbReference type="KEGG" id="dwi:26529251"/>
<dbReference type="STRING" id="7260.A0A0Q9WU54"/>
<evidence type="ECO:0000313" key="1">
    <source>
        <dbReference type="EMBL" id="KRF99627.1"/>
    </source>
</evidence>
<gene>
    <name evidence="1" type="primary">Dwil\GK27249</name>
    <name evidence="1" type="ORF">Dwil_GK27249</name>
</gene>
<name>A0A0Q9WU54_DROWI</name>
<dbReference type="InParanoid" id="A0A0Q9WU54"/>
<dbReference type="EMBL" id="CH964239">
    <property type="protein sequence ID" value="KRF99627.1"/>
    <property type="molecule type" value="Genomic_DNA"/>
</dbReference>
<dbReference type="AlphaFoldDB" id="A0A0Q9WU54"/>
<accession>A0A0Q9WU54</accession>
<sequence>MWSKIAIGGALAVMGGALAVSVVDNFAYVDRSLAVAMPQAKRFQKEAKE</sequence>
<reference evidence="1 2" key="1">
    <citation type="journal article" date="2007" name="Nature">
        <title>Evolution of genes and genomes on the Drosophila phylogeny.</title>
        <authorList>
            <consortium name="Drosophila 12 Genomes Consortium"/>
            <person name="Clark A.G."/>
            <person name="Eisen M.B."/>
            <person name="Smith D.R."/>
            <person name="Bergman C.M."/>
            <person name="Oliver B."/>
            <person name="Markow T.A."/>
            <person name="Kaufman T.C."/>
            <person name="Kellis M."/>
            <person name="Gelbart W."/>
            <person name="Iyer V.N."/>
            <person name="Pollard D.A."/>
            <person name="Sackton T.B."/>
            <person name="Larracuente A.M."/>
            <person name="Singh N.D."/>
            <person name="Abad J.P."/>
            <person name="Abt D.N."/>
            <person name="Adryan B."/>
            <person name="Aguade M."/>
            <person name="Akashi H."/>
            <person name="Anderson W.W."/>
            <person name="Aquadro C.F."/>
            <person name="Ardell D.H."/>
            <person name="Arguello R."/>
            <person name="Artieri C.G."/>
            <person name="Barbash D.A."/>
            <person name="Barker D."/>
            <person name="Barsanti P."/>
            <person name="Batterham P."/>
            <person name="Batzoglou S."/>
            <person name="Begun D."/>
            <person name="Bhutkar A."/>
            <person name="Blanco E."/>
            <person name="Bosak S.A."/>
            <person name="Bradley R.K."/>
            <person name="Brand A.D."/>
            <person name="Brent M.R."/>
            <person name="Brooks A.N."/>
            <person name="Brown R.H."/>
            <person name="Butlin R.K."/>
            <person name="Caggese C."/>
            <person name="Calvi B.R."/>
            <person name="Bernardo de Carvalho A."/>
            <person name="Caspi A."/>
            <person name="Castrezana S."/>
            <person name="Celniker S.E."/>
            <person name="Chang J.L."/>
            <person name="Chapple C."/>
            <person name="Chatterji S."/>
            <person name="Chinwalla A."/>
            <person name="Civetta A."/>
            <person name="Clifton S.W."/>
            <person name="Comeron J.M."/>
            <person name="Costello J.C."/>
            <person name="Coyne J.A."/>
            <person name="Daub J."/>
            <person name="David R.G."/>
            <person name="Delcher A.L."/>
            <person name="Delehaunty K."/>
            <person name="Do C.B."/>
            <person name="Ebling H."/>
            <person name="Edwards K."/>
            <person name="Eickbush T."/>
            <person name="Evans J.D."/>
            <person name="Filipski A."/>
            <person name="Findeiss S."/>
            <person name="Freyhult E."/>
            <person name="Fulton L."/>
            <person name="Fulton R."/>
            <person name="Garcia A.C."/>
            <person name="Gardiner A."/>
            <person name="Garfield D.A."/>
            <person name="Garvin B.E."/>
            <person name="Gibson G."/>
            <person name="Gilbert D."/>
            <person name="Gnerre S."/>
            <person name="Godfrey J."/>
            <person name="Good R."/>
            <person name="Gotea V."/>
            <person name="Gravely B."/>
            <person name="Greenberg A.J."/>
            <person name="Griffiths-Jones S."/>
            <person name="Gross S."/>
            <person name="Guigo R."/>
            <person name="Gustafson E.A."/>
            <person name="Haerty W."/>
            <person name="Hahn M.W."/>
            <person name="Halligan D.L."/>
            <person name="Halpern A.L."/>
            <person name="Halter G.M."/>
            <person name="Han M.V."/>
            <person name="Heger A."/>
            <person name="Hillier L."/>
            <person name="Hinrichs A.S."/>
            <person name="Holmes I."/>
            <person name="Hoskins R.A."/>
            <person name="Hubisz M.J."/>
            <person name="Hultmark D."/>
            <person name="Huntley M.A."/>
            <person name="Jaffe D.B."/>
            <person name="Jagadeeshan S."/>
            <person name="Jeck W.R."/>
            <person name="Johnson J."/>
            <person name="Jones C.D."/>
            <person name="Jordan W.C."/>
            <person name="Karpen G.H."/>
            <person name="Kataoka E."/>
            <person name="Keightley P.D."/>
            <person name="Kheradpour P."/>
            <person name="Kirkness E.F."/>
            <person name="Koerich L.B."/>
            <person name="Kristiansen K."/>
            <person name="Kudrna D."/>
            <person name="Kulathinal R.J."/>
            <person name="Kumar S."/>
            <person name="Kwok R."/>
            <person name="Lander E."/>
            <person name="Langley C.H."/>
            <person name="Lapoint R."/>
            <person name="Lazzaro B.P."/>
            <person name="Lee S.J."/>
            <person name="Levesque L."/>
            <person name="Li R."/>
            <person name="Lin C.F."/>
            <person name="Lin M.F."/>
            <person name="Lindblad-Toh K."/>
            <person name="Llopart A."/>
            <person name="Long M."/>
            <person name="Low L."/>
            <person name="Lozovsky E."/>
            <person name="Lu J."/>
            <person name="Luo M."/>
            <person name="Machado C.A."/>
            <person name="Makalowski W."/>
            <person name="Marzo M."/>
            <person name="Matsuda M."/>
            <person name="Matzkin L."/>
            <person name="McAllister B."/>
            <person name="McBride C.S."/>
            <person name="McKernan B."/>
            <person name="McKernan K."/>
            <person name="Mendez-Lago M."/>
            <person name="Minx P."/>
            <person name="Mollenhauer M.U."/>
            <person name="Montooth K."/>
            <person name="Mount S.M."/>
            <person name="Mu X."/>
            <person name="Myers E."/>
            <person name="Negre B."/>
            <person name="Newfeld S."/>
            <person name="Nielsen R."/>
            <person name="Noor M.A."/>
            <person name="O'Grady P."/>
            <person name="Pachter L."/>
            <person name="Papaceit M."/>
            <person name="Parisi M.J."/>
            <person name="Parisi M."/>
            <person name="Parts L."/>
            <person name="Pedersen J.S."/>
            <person name="Pesole G."/>
            <person name="Phillippy A.M."/>
            <person name="Ponting C.P."/>
            <person name="Pop M."/>
            <person name="Porcelli D."/>
            <person name="Powell J.R."/>
            <person name="Prohaska S."/>
            <person name="Pruitt K."/>
            <person name="Puig M."/>
            <person name="Quesneville H."/>
            <person name="Ram K.R."/>
            <person name="Rand D."/>
            <person name="Rasmussen M.D."/>
            <person name="Reed L.K."/>
            <person name="Reenan R."/>
            <person name="Reily A."/>
            <person name="Remington K.A."/>
            <person name="Rieger T.T."/>
            <person name="Ritchie M.G."/>
            <person name="Robin C."/>
            <person name="Rogers Y.H."/>
            <person name="Rohde C."/>
            <person name="Rozas J."/>
            <person name="Rubenfield M.J."/>
            <person name="Ruiz A."/>
            <person name="Russo S."/>
            <person name="Salzberg S.L."/>
            <person name="Sanchez-Gracia A."/>
            <person name="Saranga D.J."/>
            <person name="Sato H."/>
            <person name="Schaeffer S.W."/>
            <person name="Schatz M.C."/>
            <person name="Schlenke T."/>
            <person name="Schwartz R."/>
            <person name="Segarra C."/>
            <person name="Singh R.S."/>
            <person name="Sirot L."/>
            <person name="Sirota M."/>
            <person name="Sisneros N.B."/>
            <person name="Smith C.D."/>
            <person name="Smith T.F."/>
            <person name="Spieth J."/>
            <person name="Stage D.E."/>
            <person name="Stark A."/>
            <person name="Stephan W."/>
            <person name="Strausberg R.L."/>
            <person name="Strempel S."/>
            <person name="Sturgill D."/>
            <person name="Sutton G."/>
            <person name="Sutton G.G."/>
            <person name="Tao W."/>
            <person name="Teichmann S."/>
            <person name="Tobari Y.N."/>
            <person name="Tomimura Y."/>
            <person name="Tsolas J.M."/>
            <person name="Valente V.L."/>
            <person name="Venter E."/>
            <person name="Venter J.C."/>
            <person name="Vicario S."/>
            <person name="Vieira F.G."/>
            <person name="Vilella A.J."/>
            <person name="Villasante A."/>
            <person name="Walenz B."/>
            <person name="Wang J."/>
            <person name="Wasserman M."/>
            <person name="Watts T."/>
            <person name="Wilson D."/>
            <person name="Wilson R.K."/>
            <person name="Wing R.A."/>
            <person name="Wolfner M.F."/>
            <person name="Wong A."/>
            <person name="Wong G.K."/>
            <person name="Wu C.I."/>
            <person name="Wu G."/>
            <person name="Yamamoto D."/>
            <person name="Yang H.P."/>
            <person name="Yang S.P."/>
            <person name="Yorke J.A."/>
            <person name="Yoshida K."/>
            <person name="Zdobnov E."/>
            <person name="Zhang P."/>
            <person name="Zhang Y."/>
            <person name="Zimin A.V."/>
            <person name="Baldwin J."/>
            <person name="Abdouelleil A."/>
            <person name="Abdulkadir J."/>
            <person name="Abebe A."/>
            <person name="Abera B."/>
            <person name="Abreu J."/>
            <person name="Acer S.C."/>
            <person name="Aftuck L."/>
            <person name="Alexander A."/>
            <person name="An P."/>
            <person name="Anderson E."/>
            <person name="Anderson S."/>
            <person name="Arachi H."/>
            <person name="Azer M."/>
            <person name="Bachantsang P."/>
            <person name="Barry A."/>
            <person name="Bayul T."/>
            <person name="Berlin A."/>
            <person name="Bessette D."/>
            <person name="Bloom T."/>
            <person name="Blye J."/>
            <person name="Boguslavskiy L."/>
            <person name="Bonnet C."/>
            <person name="Boukhgalter B."/>
            <person name="Bourzgui I."/>
            <person name="Brown A."/>
            <person name="Cahill P."/>
            <person name="Channer S."/>
            <person name="Cheshatsang Y."/>
            <person name="Chuda L."/>
            <person name="Citroen M."/>
            <person name="Collymore A."/>
            <person name="Cooke P."/>
            <person name="Costello M."/>
            <person name="D'Aco K."/>
            <person name="Daza R."/>
            <person name="De Haan G."/>
            <person name="DeGray S."/>
            <person name="DeMaso C."/>
            <person name="Dhargay N."/>
            <person name="Dooley K."/>
            <person name="Dooley E."/>
            <person name="Doricent M."/>
            <person name="Dorje P."/>
            <person name="Dorjee K."/>
            <person name="Dupes A."/>
            <person name="Elong R."/>
            <person name="Falk J."/>
            <person name="Farina A."/>
            <person name="Faro S."/>
            <person name="Ferguson D."/>
            <person name="Fisher S."/>
            <person name="Foley C.D."/>
            <person name="Franke A."/>
            <person name="Friedrich D."/>
            <person name="Gadbois L."/>
            <person name="Gearin G."/>
            <person name="Gearin C.R."/>
            <person name="Giannoukos G."/>
            <person name="Goode T."/>
            <person name="Graham J."/>
            <person name="Grandbois E."/>
            <person name="Grewal S."/>
            <person name="Gyaltsen K."/>
            <person name="Hafez N."/>
            <person name="Hagos B."/>
            <person name="Hall J."/>
            <person name="Henson C."/>
            <person name="Hollinger A."/>
            <person name="Honan T."/>
            <person name="Huard M.D."/>
            <person name="Hughes L."/>
            <person name="Hurhula B."/>
            <person name="Husby M.E."/>
            <person name="Kamat A."/>
            <person name="Kanga B."/>
            <person name="Kashin S."/>
            <person name="Khazanovich D."/>
            <person name="Kisner P."/>
            <person name="Lance K."/>
            <person name="Lara M."/>
            <person name="Lee W."/>
            <person name="Lennon N."/>
            <person name="Letendre F."/>
            <person name="LeVine R."/>
            <person name="Lipovsky A."/>
            <person name="Liu X."/>
            <person name="Liu J."/>
            <person name="Liu S."/>
            <person name="Lokyitsang T."/>
            <person name="Lokyitsang Y."/>
            <person name="Lubonja R."/>
            <person name="Lui A."/>
            <person name="MacDonald P."/>
            <person name="Magnisalis V."/>
            <person name="Maru K."/>
            <person name="Matthews C."/>
            <person name="McCusker W."/>
            <person name="McDonough S."/>
            <person name="Mehta T."/>
            <person name="Meldrim J."/>
            <person name="Meneus L."/>
            <person name="Mihai O."/>
            <person name="Mihalev A."/>
            <person name="Mihova T."/>
            <person name="Mittelman R."/>
            <person name="Mlenga V."/>
            <person name="Montmayeur A."/>
            <person name="Mulrain L."/>
            <person name="Navidi A."/>
            <person name="Naylor J."/>
            <person name="Negash T."/>
            <person name="Nguyen T."/>
            <person name="Nguyen N."/>
            <person name="Nicol R."/>
            <person name="Norbu C."/>
            <person name="Norbu N."/>
            <person name="Novod N."/>
            <person name="O'Neill B."/>
            <person name="Osman S."/>
            <person name="Markiewicz E."/>
            <person name="Oyono O.L."/>
            <person name="Patti C."/>
            <person name="Phunkhang P."/>
            <person name="Pierre F."/>
            <person name="Priest M."/>
            <person name="Raghuraman S."/>
            <person name="Rege F."/>
            <person name="Reyes R."/>
            <person name="Rise C."/>
            <person name="Rogov P."/>
            <person name="Ross K."/>
            <person name="Ryan E."/>
            <person name="Settipalli S."/>
            <person name="Shea T."/>
            <person name="Sherpa N."/>
            <person name="Shi L."/>
            <person name="Shih D."/>
            <person name="Sparrow T."/>
            <person name="Spaulding J."/>
            <person name="Stalker J."/>
            <person name="Stange-Thomann N."/>
            <person name="Stavropoulos S."/>
            <person name="Stone C."/>
            <person name="Strader C."/>
            <person name="Tesfaye S."/>
            <person name="Thomson T."/>
            <person name="Thoulutsang Y."/>
            <person name="Thoulutsang D."/>
            <person name="Topham K."/>
            <person name="Topping I."/>
            <person name="Tsamla T."/>
            <person name="Vassiliev H."/>
            <person name="Vo A."/>
            <person name="Wangchuk T."/>
            <person name="Wangdi T."/>
            <person name="Weiand M."/>
            <person name="Wilkinson J."/>
            <person name="Wilson A."/>
            <person name="Yadav S."/>
            <person name="Young G."/>
            <person name="Yu Q."/>
            <person name="Zembek L."/>
            <person name="Zhong D."/>
            <person name="Zimmer A."/>
            <person name="Zwirko Z."/>
            <person name="Jaffe D.B."/>
            <person name="Alvarez P."/>
            <person name="Brockman W."/>
            <person name="Butler J."/>
            <person name="Chin C."/>
            <person name="Gnerre S."/>
            <person name="Grabherr M."/>
            <person name="Kleber M."/>
            <person name="Mauceli E."/>
            <person name="MacCallum I."/>
        </authorList>
    </citation>
    <scope>NUCLEOTIDE SEQUENCE [LARGE SCALE GENOMIC DNA]</scope>
    <source>
        <strain evidence="2">Tucson 14030-0811.24</strain>
    </source>
</reference>
<organism evidence="1 2">
    <name type="scientific">Drosophila willistoni</name>
    <name type="common">Fruit fly</name>
    <dbReference type="NCBI Taxonomy" id="7260"/>
    <lineage>
        <taxon>Eukaryota</taxon>
        <taxon>Metazoa</taxon>
        <taxon>Ecdysozoa</taxon>
        <taxon>Arthropoda</taxon>
        <taxon>Hexapoda</taxon>
        <taxon>Insecta</taxon>
        <taxon>Pterygota</taxon>
        <taxon>Neoptera</taxon>
        <taxon>Endopterygota</taxon>
        <taxon>Diptera</taxon>
        <taxon>Brachycera</taxon>
        <taxon>Muscomorpha</taxon>
        <taxon>Ephydroidea</taxon>
        <taxon>Drosophilidae</taxon>
        <taxon>Drosophila</taxon>
        <taxon>Sophophora</taxon>
    </lineage>
</organism>
<keyword evidence="2" id="KW-1185">Reference proteome</keyword>
<evidence type="ECO:0000313" key="2">
    <source>
        <dbReference type="Proteomes" id="UP000007798"/>
    </source>
</evidence>